<reference evidence="4" key="2">
    <citation type="submission" date="2023-06" db="EMBL/GenBank/DDBJ databases">
        <authorList>
            <person name="Ma L."/>
            <person name="Liu K.-W."/>
            <person name="Li Z."/>
            <person name="Hsiao Y.-Y."/>
            <person name="Qi Y."/>
            <person name="Fu T."/>
            <person name="Tang G."/>
            <person name="Zhang D."/>
            <person name="Sun W.-H."/>
            <person name="Liu D.-K."/>
            <person name="Li Y."/>
            <person name="Chen G.-Z."/>
            <person name="Liu X.-D."/>
            <person name="Liao X.-Y."/>
            <person name="Jiang Y.-T."/>
            <person name="Yu X."/>
            <person name="Hao Y."/>
            <person name="Huang J."/>
            <person name="Zhao X.-W."/>
            <person name="Ke S."/>
            <person name="Chen Y.-Y."/>
            <person name="Wu W.-L."/>
            <person name="Hsu J.-L."/>
            <person name="Lin Y.-F."/>
            <person name="Huang M.-D."/>
            <person name="Li C.-Y."/>
            <person name="Huang L."/>
            <person name="Wang Z.-W."/>
            <person name="Zhao X."/>
            <person name="Zhong W.-Y."/>
            <person name="Peng D.-H."/>
            <person name="Ahmad S."/>
            <person name="Lan S."/>
            <person name="Zhang J.-S."/>
            <person name="Tsai W.-C."/>
            <person name="Van De Peer Y."/>
            <person name="Liu Z.-J."/>
        </authorList>
    </citation>
    <scope>NUCLEOTIDE SEQUENCE</scope>
    <source>
        <strain evidence="4">CP</strain>
        <tissue evidence="4">Leaves</tissue>
    </source>
</reference>
<evidence type="ECO:0000256" key="1">
    <source>
        <dbReference type="ARBA" id="ARBA00023054"/>
    </source>
</evidence>
<comment type="caution">
    <text evidence="4">The sequence shown here is derived from an EMBL/GenBank/DDBJ whole genome shotgun (WGS) entry which is preliminary data.</text>
</comment>
<accession>A0AAV9DSL3</accession>
<gene>
    <name evidence="4" type="ORF">QJS10_CPB11g00053</name>
</gene>
<dbReference type="GO" id="GO:0055028">
    <property type="term" value="C:cortical microtubule"/>
    <property type="evidence" value="ECO:0007669"/>
    <property type="project" value="TreeGrafter"/>
</dbReference>
<evidence type="ECO:0000313" key="5">
    <source>
        <dbReference type="Proteomes" id="UP001180020"/>
    </source>
</evidence>
<dbReference type="Proteomes" id="UP001180020">
    <property type="component" value="Unassembled WGS sequence"/>
</dbReference>
<dbReference type="EMBL" id="JAUJYO010000011">
    <property type="protein sequence ID" value="KAK1303819.1"/>
    <property type="molecule type" value="Genomic_DNA"/>
</dbReference>
<organism evidence="4 5">
    <name type="scientific">Acorus calamus</name>
    <name type="common">Sweet flag</name>
    <dbReference type="NCBI Taxonomy" id="4465"/>
    <lineage>
        <taxon>Eukaryota</taxon>
        <taxon>Viridiplantae</taxon>
        <taxon>Streptophyta</taxon>
        <taxon>Embryophyta</taxon>
        <taxon>Tracheophyta</taxon>
        <taxon>Spermatophyta</taxon>
        <taxon>Magnoliopsida</taxon>
        <taxon>Liliopsida</taxon>
        <taxon>Acoraceae</taxon>
        <taxon>Acorus</taxon>
    </lineage>
</organism>
<evidence type="ECO:0000256" key="3">
    <source>
        <dbReference type="SAM" id="MobiDB-lite"/>
    </source>
</evidence>
<reference evidence="4" key="1">
    <citation type="journal article" date="2023" name="Nat. Commun.">
        <title>Diploid and tetraploid genomes of Acorus and the evolution of monocots.</title>
        <authorList>
            <person name="Ma L."/>
            <person name="Liu K.W."/>
            <person name="Li Z."/>
            <person name="Hsiao Y.Y."/>
            <person name="Qi Y."/>
            <person name="Fu T."/>
            <person name="Tang G.D."/>
            <person name="Zhang D."/>
            <person name="Sun W.H."/>
            <person name="Liu D.K."/>
            <person name="Li Y."/>
            <person name="Chen G.Z."/>
            <person name="Liu X.D."/>
            <person name="Liao X.Y."/>
            <person name="Jiang Y.T."/>
            <person name="Yu X."/>
            <person name="Hao Y."/>
            <person name="Huang J."/>
            <person name="Zhao X.W."/>
            <person name="Ke S."/>
            <person name="Chen Y.Y."/>
            <person name="Wu W.L."/>
            <person name="Hsu J.L."/>
            <person name="Lin Y.F."/>
            <person name="Huang M.D."/>
            <person name="Li C.Y."/>
            <person name="Huang L."/>
            <person name="Wang Z.W."/>
            <person name="Zhao X."/>
            <person name="Zhong W.Y."/>
            <person name="Peng D.H."/>
            <person name="Ahmad S."/>
            <person name="Lan S."/>
            <person name="Zhang J.S."/>
            <person name="Tsai W.C."/>
            <person name="Van de Peer Y."/>
            <person name="Liu Z.J."/>
        </authorList>
    </citation>
    <scope>NUCLEOTIDE SEQUENCE</scope>
    <source>
        <strain evidence="4">CP</strain>
    </source>
</reference>
<sequence>MTISISLRLIEIRRRWWRVRSGRRSTSIEAPQNPRRRPPPPLPLRRLRSTSLPNSAKLPQKSSSVGGGGNASFLRSFRVYFPRSSSQVPPRLLEDMVEMLRVVEELCERESHLRTELLEHKILKETIAIVPFLKKEIAFKDKDLVKSSLKIDSLKAESETLRRDIEMLKNKIDDGEARNLKPKEIEAENLKKMVSER</sequence>
<feature type="region of interest" description="Disordered" evidence="3">
    <location>
        <begin position="27"/>
        <end position="69"/>
    </location>
</feature>
<protein>
    <submittedName>
        <fullName evidence="4">Uncharacterized protein</fullName>
    </submittedName>
</protein>
<dbReference type="InterPro" id="IPR040265">
    <property type="entry name" value="CHUP1/IPGA1-like"/>
</dbReference>
<dbReference type="AlphaFoldDB" id="A0AAV9DSL3"/>
<evidence type="ECO:0000313" key="4">
    <source>
        <dbReference type="EMBL" id="KAK1303819.1"/>
    </source>
</evidence>
<keyword evidence="1 2" id="KW-0175">Coiled coil</keyword>
<keyword evidence="5" id="KW-1185">Reference proteome</keyword>
<dbReference type="GO" id="GO:0072699">
    <property type="term" value="P:protein localization to cortical microtubule cytoskeleton"/>
    <property type="evidence" value="ECO:0007669"/>
    <property type="project" value="TreeGrafter"/>
</dbReference>
<evidence type="ECO:0000256" key="2">
    <source>
        <dbReference type="SAM" id="Coils"/>
    </source>
</evidence>
<dbReference type="PANTHER" id="PTHR31342">
    <property type="entry name" value="PROTEIN CHUP1, CHLOROPLASTIC"/>
    <property type="match status" value="1"/>
</dbReference>
<feature type="coiled-coil region" evidence="2">
    <location>
        <begin position="151"/>
        <end position="178"/>
    </location>
</feature>
<name>A0AAV9DSL3_ACOCL</name>
<proteinExistence type="predicted"/>
<dbReference type="PANTHER" id="PTHR31342:SF18">
    <property type="entry name" value="OS01G0651932 PROTEIN"/>
    <property type="match status" value="1"/>
</dbReference>